<evidence type="ECO:0000256" key="1">
    <source>
        <dbReference type="ARBA" id="ARBA00004141"/>
    </source>
</evidence>
<dbReference type="PANTHER" id="PTHR21016:SF7">
    <property type="entry name" value="TM2 DOMAIN-CONTAINING PROTEIN 3"/>
    <property type="match status" value="1"/>
</dbReference>
<reference evidence="10" key="1">
    <citation type="journal article" date="2010" name="Science">
        <title>Plasticity of animal genome architecture unmasked by rapid evolution of a pelagic tunicate.</title>
        <authorList>
            <person name="Denoeud F."/>
            <person name="Henriet S."/>
            <person name="Mungpakdee S."/>
            <person name="Aury J.M."/>
            <person name="Da Silva C."/>
            <person name="Brinkmann H."/>
            <person name="Mikhaleva J."/>
            <person name="Olsen L.C."/>
            <person name="Jubin C."/>
            <person name="Canestro C."/>
            <person name="Bouquet J.M."/>
            <person name="Danks G."/>
            <person name="Poulain J."/>
            <person name="Campsteijn C."/>
            <person name="Adamski M."/>
            <person name="Cross I."/>
            <person name="Yadetie F."/>
            <person name="Muffato M."/>
            <person name="Louis A."/>
            <person name="Butcher S."/>
            <person name="Tsagkogeorga G."/>
            <person name="Konrad A."/>
            <person name="Singh S."/>
            <person name="Jensen M.F."/>
            <person name="Cong E.H."/>
            <person name="Eikeseth-Otteraa H."/>
            <person name="Noel B."/>
            <person name="Anthouard V."/>
            <person name="Porcel B.M."/>
            <person name="Kachouri-Lafond R."/>
            <person name="Nishino A."/>
            <person name="Ugolini M."/>
            <person name="Chourrout P."/>
            <person name="Nishida H."/>
            <person name="Aasland R."/>
            <person name="Huzurbazar S."/>
            <person name="Westhof E."/>
            <person name="Delsuc F."/>
            <person name="Lehrach H."/>
            <person name="Reinhardt R."/>
            <person name="Weissenbach J."/>
            <person name="Roy S.W."/>
            <person name="Artiguenave F."/>
            <person name="Postlethwait J.H."/>
            <person name="Manak J.R."/>
            <person name="Thompson E.M."/>
            <person name="Jaillon O."/>
            <person name="Du Pasquier L."/>
            <person name="Boudinot P."/>
            <person name="Liberles D.A."/>
            <person name="Volff J.N."/>
            <person name="Philippe H."/>
            <person name="Lenhard B."/>
            <person name="Roest Crollius H."/>
            <person name="Wincker P."/>
            <person name="Chourrout D."/>
        </authorList>
    </citation>
    <scope>NUCLEOTIDE SEQUENCE [LARGE SCALE GENOMIC DNA]</scope>
</reference>
<dbReference type="Proteomes" id="UP000001307">
    <property type="component" value="Unassembled WGS sequence"/>
</dbReference>
<evidence type="ECO:0000256" key="5">
    <source>
        <dbReference type="ARBA" id="ARBA00022989"/>
    </source>
</evidence>
<name>E4WZK4_OIKDI</name>
<dbReference type="GO" id="GO:0016020">
    <property type="term" value="C:membrane"/>
    <property type="evidence" value="ECO:0007669"/>
    <property type="project" value="UniProtKB-SubCell"/>
</dbReference>
<accession>E4WZK4</accession>
<evidence type="ECO:0000313" key="11">
    <source>
        <dbReference type="Proteomes" id="UP000001307"/>
    </source>
</evidence>
<proteinExistence type="inferred from homology"/>
<dbReference type="OrthoDB" id="10257855at2759"/>
<feature type="domain" description="TM2" evidence="9">
    <location>
        <begin position="211"/>
        <end position="258"/>
    </location>
</feature>
<dbReference type="EMBL" id="FN653019">
    <property type="protein sequence ID" value="CBY22600.1"/>
    <property type="molecule type" value="Genomic_DNA"/>
</dbReference>
<keyword evidence="11" id="KW-1185">Reference proteome</keyword>
<organism evidence="10">
    <name type="scientific">Oikopleura dioica</name>
    <name type="common">Tunicate</name>
    <dbReference type="NCBI Taxonomy" id="34765"/>
    <lineage>
        <taxon>Eukaryota</taxon>
        <taxon>Metazoa</taxon>
        <taxon>Chordata</taxon>
        <taxon>Tunicata</taxon>
        <taxon>Appendicularia</taxon>
        <taxon>Copelata</taxon>
        <taxon>Oikopleuridae</taxon>
        <taxon>Oikopleura</taxon>
    </lineage>
</organism>
<keyword evidence="7" id="KW-0325">Glycoprotein</keyword>
<evidence type="ECO:0000256" key="2">
    <source>
        <dbReference type="ARBA" id="ARBA00008284"/>
    </source>
</evidence>
<evidence type="ECO:0000256" key="8">
    <source>
        <dbReference type="ARBA" id="ARBA00040897"/>
    </source>
</evidence>
<evidence type="ECO:0000313" key="10">
    <source>
        <dbReference type="EMBL" id="CBY22600.1"/>
    </source>
</evidence>
<gene>
    <name evidence="10" type="ORF">GSOID_T00013368001</name>
</gene>
<dbReference type="Pfam" id="PF05154">
    <property type="entry name" value="TM2"/>
    <property type="match status" value="1"/>
</dbReference>
<dbReference type="InParanoid" id="E4WZK4"/>
<evidence type="ECO:0000259" key="9">
    <source>
        <dbReference type="Pfam" id="PF05154"/>
    </source>
</evidence>
<dbReference type="PANTHER" id="PTHR21016">
    <property type="entry name" value="BETA-AMYLOID BINDING PROTEIN-RELATED"/>
    <property type="match status" value="1"/>
</dbReference>
<keyword evidence="4" id="KW-0732">Signal</keyword>
<evidence type="ECO:0000256" key="3">
    <source>
        <dbReference type="ARBA" id="ARBA00022692"/>
    </source>
</evidence>
<dbReference type="InterPro" id="IPR007829">
    <property type="entry name" value="TM2"/>
</dbReference>
<evidence type="ECO:0000256" key="7">
    <source>
        <dbReference type="ARBA" id="ARBA00023180"/>
    </source>
</evidence>
<evidence type="ECO:0000256" key="6">
    <source>
        <dbReference type="ARBA" id="ARBA00023136"/>
    </source>
</evidence>
<keyword evidence="6" id="KW-0472">Membrane</keyword>
<sequence>MRLLEILVLEKVSGFIEKTCPLANDQCRNECVAELEELLKPKSSDCWRPNDPCENLLDECFTSSLAEEECTIPLENVHQVKTSDYANRTCIQGEQSWTICQVSKTRALKSTSCRLSKEMKKLGIEQPAKNFTFTCEMCYMVDKKQLNNLKKDSGFALIRDQRISNCRTMPKDSGHLFKRPHYKLTVSVKEDHLCIGSRVFARRFPCNFSSGRQRATACAYSIFLGGFGVDRFYLGHWKSGVGKLLSFGGIGVWTVVDILLVCSGYIGPADGTLYEA</sequence>
<comment type="similarity">
    <text evidence="2">Belongs to the TM2 family.</text>
</comment>
<keyword evidence="3" id="KW-0812">Transmembrane</keyword>
<dbReference type="InterPro" id="IPR050932">
    <property type="entry name" value="TM2D1-3-like"/>
</dbReference>
<protein>
    <recommendedName>
        <fullName evidence="8">TM2 domain-containing protein 3</fullName>
    </recommendedName>
</protein>
<comment type="subcellular location">
    <subcellularLocation>
        <location evidence="1">Membrane</location>
        <topology evidence="1">Multi-pass membrane protein</topology>
    </subcellularLocation>
</comment>
<dbReference type="AlphaFoldDB" id="E4WZK4"/>
<evidence type="ECO:0000256" key="4">
    <source>
        <dbReference type="ARBA" id="ARBA00022729"/>
    </source>
</evidence>
<keyword evidence="5" id="KW-1133">Transmembrane helix</keyword>